<accession>A0A396SKA6</accession>
<dbReference type="SFLD" id="SFLDG01140">
    <property type="entry name" value="C2.B:_Phosphomannomutase_and_P"/>
    <property type="match status" value="1"/>
</dbReference>
<evidence type="ECO:0000313" key="1">
    <source>
        <dbReference type="EMBL" id="RHW39799.1"/>
    </source>
</evidence>
<dbReference type="Pfam" id="PF08282">
    <property type="entry name" value="Hydrolase_3"/>
    <property type="match status" value="1"/>
</dbReference>
<dbReference type="Gene3D" id="3.40.50.1000">
    <property type="entry name" value="HAD superfamily/HAD-like"/>
    <property type="match status" value="1"/>
</dbReference>
<sequence length="256" mass="29167">MTRILFFDVDGTLYNSRKEIPDSAKKAIQRARNNGYEIAIATGRAPFMIESVLEELEIDTFVTFNGQYVVYKGEVLFTDSVPKDYLAKIIRFGEARNHPVVFIDDKEMIASVDDHSFIEQGITTLKYPYPQSNPLFYEDNEVYQTLIFMEEKDEQLYRDSFPEVKFVRWHPYSCDILPKDGSKARGIQYLLERMNIPIENSIAFGDGLNDIEMLQAVGTSVAMGNGHEKAKKAANLVTDHVDEDGLARAMSKLNII</sequence>
<proteinExistence type="predicted"/>
<dbReference type="CDD" id="cd07517">
    <property type="entry name" value="HAD_HPP"/>
    <property type="match status" value="1"/>
</dbReference>
<evidence type="ECO:0000313" key="2">
    <source>
        <dbReference type="Proteomes" id="UP000265692"/>
    </source>
</evidence>
<dbReference type="Gene3D" id="3.30.1240.10">
    <property type="match status" value="1"/>
</dbReference>
<gene>
    <name evidence="1" type="ORF">D1B33_02810</name>
</gene>
<dbReference type="RefSeq" id="WP_118874809.1">
    <property type="nucleotide sequence ID" value="NZ_QWEI01000001.1"/>
</dbReference>
<name>A0A396SKA6_9BACL</name>
<dbReference type="PROSITE" id="PS01229">
    <property type="entry name" value="COF_2"/>
    <property type="match status" value="1"/>
</dbReference>
<comment type="caution">
    <text evidence="1">The sequence shown here is derived from an EMBL/GenBank/DDBJ whole genome shotgun (WGS) entry which is preliminary data.</text>
</comment>
<dbReference type="SFLD" id="SFLDG01144">
    <property type="entry name" value="C2.B.4:_PGP_Like"/>
    <property type="match status" value="1"/>
</dbReference>
<organism evidence="1 2">
    <name type="scientific">Ureibacillus yapensis</name>
    <dbReference type="NCBI Taxonomy" id="2304605"/>
    <lineage>
        <taxon>Bacteria</taxon>
        <taxon>Bacillati</taxon>
        <taxon>Bacillota</taxon>
        <taxon>Bacilli</taxon>
        <taxon>Bacillales</taxon>
        <taxon>Caryophanaceae</taxon>
        <taxon>Ureibacillus</taxon>
    </lineage>
</organism>
<dbReference type="InterPro" id="IPR006379">
    <property type="entry name" value="HAD-SF_hydro_IIB"/>
</dbReference>
<dbReference type="GO" id="GO:0000287">
    <property type="term" value="F:magnesium ion binding"/>
    <property type="evidence" value="ECO:0007669"/>
    <property type="project" value="TreeGrafter"/>
</dbReference>
<dbReference type="SFLD" id="SFLDS00003">
    <property type="entry name" value="Haloacid_Dehalogenase"/>
    <property type="match status" value="1"/>
</dbReference>
<keyword evidence="1" id="KW-0378">Hydrolase</keyword>
<dbReference type="NCBIfam" id="TIGR01484">
    <property type="entry name" value="HAD-SF-IIB"/>
    <property type="match status" value="1"/>
</dbReference>
<dbReference type="OrthoDB" id="9810101at2"/>
<dbReference type="PANTHER" id="PTHR10000:SF25">
    <property type="entry name" value="PHOSPHATASE YKRA-RELATED"/>
    <property type="match status" value="1"/>
</dbReference>
<reference evidence="1 2" key="1">
    <citation type="submission" date="2018-08" db="EMBL/GenBank/DDBJ databases">
        <title>Lysinibacillus sp. YLB-03 draft genome sequence.</title>
        <authorList>
            <person name="Yu L."/>
        </authorList>
    </citation>
    <scope>NUCLEOTIDE SEQUENCE [LARGE SCALE GENOMIC DNA]</scope>
    <source>
        <strain evidence="1 2">YLB-03</strain>
    </source>
</reference>
<dbReference type="AlphaFoldDB" id="A0A396SKA6"/>
<protein>
    <submittedName>
        <fullName evidence="1">Cof-type HAD-IIB family hydrolase</fullName>
    </submittedName>
</protein>
<dbReference type="SUPFAM" id="SSF56784">
    <property type="entry name" value="HAD-like"/>
    <property type="match status" value="1"/>
</dbReference>
<dbReference type="PANTHER" id="PTHR10000">
    <property type="entry name" value="PHOSPHOSERINE PHOSPHATASE"/>
    <property type="match status" value="1"/>
</dbReference>
<dbReference type="InterPro" id="IPR023214">
    <property type="entry name" value="HAD_sf"/>
</dbReference>
<dbReference type="GO" id="GO:0005829">
    <property type="term" value="C:cytosol"/>
    <property type="evidence" value="ECO:0007669"/>
    <property type="project" value="TreeGrafter"/>
</dbReference>
<dbReference type="GO" id="GO:0016791">
    <property type="term" value="F:phosphatase activity"/>
    <property type="evidence" value="ECO:0007669"/>
    <property type="project" value="TreeGrafter"/>
</dbReference>
<dbReference type="NCBIfam" id="TIGR00099">
    <property type="entry name" value="Cof-subfamily"/>
    <property type="match status" value="1"/>
</dbReference>
<dbReference type="PROSITE" id="PS01228">
    <property type="entry name" value="COF_1"/>
    <property type="match status" value="1"/>
</dbReference>
<dbReference type="InterPro" id="IPR000150">
    <property type="entry name" value="Cof"/>
</dbReference>
<dbReference type="Proteomes" id="UP000265692">
    <property type="component" value="Unassembled WGS sequence"/>
</dbReference>
<keyword evidence="2" id="KW-1185">Reference proteome</keyword>
<dbReference type="InterPro" id="IPR036412">
    <property type="entry name" value="HAD-like_sf"/>
</dbReference>
<dbReference type="EMBL" id="QWEI01000001">
    <property type="protein sequence ID" value="RHW39799.1"/>
    <property type="molecule type" value="Genomic_DNA"/>
</dbReference>